<reference evidence="2 3" key="1">
    <citation type="submission" date="2023-10" db="EMBL/GenBank/DDBJ databases">
        <title>Virgibacillus halophilus 5B73C genome.</title>
        <authorList>
            <person name="Miliotis G."/>
            <person name="Sengupta P."/>
            <person name="Hameed A."/>
            <person name="Chuvochina M."/>
            <person name="Mcdonagh F."/>
            <person name="Simpson A.C."/>
            <person name="Singh N.K."/>
            <person name="Rekha P.D."/>
            <person name="Raman K."/>
            <person name="Hugenholtz P."/>
            <person name="Venkateswaran K."/>
        </authorList>
    </citation>
    <scope>NUCLEOTIDE SEQUENCE [LARGE SCALE GENOMIC DNA]</scope>
    <source>
        <strain evidence="2 3">5B73C</strain>
    </source>
</reference>
<accession>A0ABU5C4F2</accession>
<dbReference type="InterPro" id="IPR004360">
    <property type="entry name" value="Glyas_Fos-R_dOase_dom"/>
</dbReference>
<gene>
    <name evidence="2" type="ORF">RWE15_02115</name>
</gene>
<dbReference type="SUPFAM" id="SSF54593">
    <property type="entry name" value="Glyoxalase/Bleomycin resistance protein/Dihydroxybiphenyl dioxygenase"/>
    <property type="match status" value="1"/>
</dbReference>
<proteinExistence type="predicted"/>
<dbReference type="EMBL" id="JAWDIP010000003">
    <property type="protein sequence ID" value="MDY0393444.1"/>
    <property type="molecule type" value="Genomic_DNA"/>
</dbReference>
<keyword evidence="3" id="KW-1185">Reference proteome</keyword>
<dbReference type="Proteomes" id="UP001281447">
    <property type="component" value="Unassembled WGS sequence"/>
</dbReference>
<dbReference type="RefSeq" id="WP_390356526.1">
    <property type="nucleotide sequence ID" value="NZ_JBHUIZ010000013.1"/>
</dbReference>
<sequence length="109" mass="11991">MTQSNITRGIDHIGITVPDMEEATHFFKHVFHAKIAYDNMKPGNAPQAGPAAEKVSGIPKGAKAIHIRLLLIGRSATIELFQFENTRHREPLHANDYGLQHMAAHLGAC</sequence>
<evidence type="ECO:0000259" key="1">
    <source>
        <dbReference type="Pfam" id="PF00903"/>
    </source>
</evidence>
<name>A0ABU5C4F2_9BACI</name>
<protein>
    <submittedName>
        <fullName evidence="2">VOC family protein</fullName>
    </submittedName>
</protein>
<evidence type="ECO:0000313" key="3">
    <source>
        <dbReference type="Proteomes" id="UP001281447"/>
    </source>
</evidence>
<dbReference type="Pfam" id="PF00903">
    <property type="entry name" value="Glyoxalase"/>
    <property type="match status" value="1"/>
</dbReference>
<organism evidence="2 3">
    <name type="scientific">Tigheibacillus halophilus</name>
    <dbReference type="NCBI Taxonomy" id="361280"/>
    <lineage>
        <taxon>Bacteria</taxon>
        <taxon>Bacillati</taxon>
        <taxon>Bacillota</taxon>
        <taxon>Bacilli</taxon>
        <taxon>Bacillales</taxon>
        <taxon>Bacillaceae</taxon>
        <taxon>Tigheibacillus</taxon>
    </lineage>
</organism>
<dbReference type="InterPro" id="IPR029068">
    <property type="entry name" value="Glyas_Bleomycin-R_OHBP_Dase"/>
</dbReference>
<feature type="domain" description="Glyoxalase/fosfomycin resistance/dioxygenase" evidence="1">
    <location>
        <begin position="9"/>
        <end position="103"/>
    </location>
</feature>
<dbReference type="Gene3D" id="3.10.180.10">
    <property type="entry name" value="2,3-Dihydroxybiphenyl 1,2-Dioxygenase, domain 1"/>
    <property type="match status" value="1"/>
</dbReference>
<evidence type="ECO:0000313" key="2">
    <source>
        <dbReference type="EMBL" id="MDY0393444.1"/>
    </source>
</evidence>
<comment type="caution">
    <text evidence="2">The sequence shown here is derived from an EMBL/GenBank/DDBJ whole genome shotgun (WGS) entry which is preliminary data.</text>
</comment>